<dbReference type="InterPro" id="IPR019591">
    <property type="entry name" value="Mrp/NBP35_ATP-bd"/>
</dbReference>
<keyword evidence="7 9" id="KW-0408">Iron</keyword>
<evidence type="ECO:0000256" key="6">
    <source>
        <dbReference type="ARBA" id="ARBA00022840"/>
    </source>
</evidence>
<dbReference type="InterPro" id="IPR033756">
    <property type="entry name" value="YlxH/NBP35"/>
</dbReference>
<evidence type="ECO:0000256" key="4">
    <source>
        <dbReference type="ARBA" id="ARBA00022741"/>
    </source>
</evidence>
<dbReference type="Gene3D" id="3.40.50.300">
    <property type="entry name" value="P-loop containing nucleotide triphosphate hydrolases"/>
    <property type="match status" value="1"/>
</dbReference>
<dbReference type="PROSITE" id="PS01215">
    <property type="entry name" value="MRP"/>
    <property type="match status" value="1"/>
</dbReference>
<name>A0A1I3LBU9_9ACTN</name>
<evidence type="ECO:0000256" key="9">
    <source>
        <dbReference type="HAMAP-Rule" id="MF_02040"/>
    </source>
</evidence>
<keyword evidence="12" id="KW-1185">Reference proteome</keyword>
<evidence type="ECO:0000256" key="5">
    <source>
        <dbReference type="ARBA" id="ARBA00022801"/>
    </source>
</evidence>
<keyword evidence="5 9" id="KW-0378">Hydrolase</keyword>
<keyword evidence="6 9" id="KW-0067">ATP-binding</keyword>
<dbReference type="Gene3D" id="3.30.300.130">
    <property type="entry name" value="Fe-S cluster assembly (FSCA)"/>
    <property type="match status" value="1"/>
</dbReference>
<dbReference type="GO" id="GO:0016887">
    <property type="term" value="F:ATP hydrolysis activity"/>
    <property type="evidence" value="ECO:0007669"/>
    <property type="project" value="UniProtKB-UniRule"/>
</dbReference>
<accession>A0A1I3LBU9</accession>
<gene>
    <name evidence="11" type="ORF">SAMN05216561_11398</name>
</gene>
<comment type="similarity">
    <text evidence="1">In the N-terminal section; belongs to the MIP18 family.</text>
</comment>
<dbReference type="STRING" id="1005945.SAMN05216561_11398"/>
<feature type="domain" description="MIP18 family-like" evidence="10">
    <location>
        <begin position="11"/>
        <end position="81"/>
    </location>
</feature>
<comment type="similarity">
    <text evidence="9">Belongs to the Mrp/NBP35 ATP-binding proteins family.</text>
</comment>
<keyword evidence="3 9" id="KW-0479">Metal-binding</keyword>
<dbReference type="Pfam" id="PF10609">
    <property type="entry name" value="ParA"/>
    <property type="match status" value="1"/>
</dbReference>
<comment type="subunit">
    <text evidence="9">Homodimer.</text>
</comment>
<dbReference type="GO" id="GO:0016226">
    <property type="term" value="P:iron-sulfur cluster assembly"/>
    <property type="evidence" value="ECO:0007669"/>
    <property type="project" value="InterPro"/>
</dbReference>
<dbReference type="GO" id="GO:0046872">
    <property type="term" value="F:metal ion binding"/>
    <property type="evidence" value="ECO:0007669"/>
    <property type="project" value="UniProtKB-KW"/>
</dbReference>
<dbReference type="GO" id="GO:0140663">
    <property type="term" value="F:ATP-dependent FeS chaperone activity"/>
    <property type="evidence" value="ECO:0007669"/>
    <property type="project" value="InterPro"/>
</dbReference>
<evidence type="ECO:0000256" key="7">
    <source>
        <dbReference type="ARBA" id="ARBA00023004"/>
    </source>
</evidence>
<comment type="function">
    <text evidence="9">Binds and transfers iron-sulfur (Fe-S) clusters to target apoproteins. Can hydrolyze ATP.</text>
</comment>
<dbReference type="InterPro" id="IPR000808">
    <property type="entry name" value="Mrp-like_CS"/>
</dbReference>
<proteinExistence type="inferred from homology"/>
<dbReference type="OrthoDB" id="9809679at2"/>
<organism evidence="11 12">
    <name type="scientific">Nocardioides psychrotolerans</name>
    <dbReference type="NCBI Taxonomy" id="1005945"/>
    <lineage>
        <taxon>Bacteria</taxon>
        <taxon>Bacillati</taxon>
        <taxon>Actinomycetota</taxon>
        <taxon>Actinomycetes</taxon>
        <taxon>Propionibacteriales</taxon>
        <taxon>Nocardioidaceae</taxon>
        <taxon>Nocardioides</taxon>
    </lineage>
</organism>
<dbReference type="GO" id="GO:0005524">
    <property type="term" value="F:ATP binding"/>
    <property type="evidence" value="ECO:0007669"/>
    <property type="project" value="UniProtKB-UniRule"/>
</dbReference>
<evidence type="ECO:0000256" key="3">
    <source>
        <dbReference type="ARBA" id="ARBA00022723"/>
    </source>
</evidence>
<dbReference type="RefSeq" id="WP_091115204.1">
    <property type="nucleotide sequence ID" value="NZ_BKAF01000016.1"/>
</dbReference>
<dbReference type="PANTHER" id="PTHR42961">
    <property type="entry name" value="IRON-SULFUR PROTEIN NUBPL"/>
    <property type="match status" value="1"/>
</dbReference>
<sequence>MSTPSLGPSLEAVNAALATVNDPEIKRPITEIGMVDSVEIDADGLVHVKVLLTVAGCPLKDTITRDVTGAVSRVQGVTGVDLELGVMSAEQRAGLQDVLRGGQAAREIPFAQPGSLTKVIAIASGKGGVGKSSVTVNLALAMAKQGLKVGVVDADIYGHSVPAMLGIADSRPTQVEDLIMPVPTPSGVSVISIGMLKPRRDQVVAWRGPMLDRALVQMLADVFWGDLDVLLLDLPPGTGDVAISLGQHLPSAEVVVVTTPQEAAAEVAERAGTMASMMHQRVIGVVENMSFLPCPHCTPEGKEHRLEVFGSGGGDRVAATLSERFGYDVAVLGRIPLDISLREGGDAGKPIVDSDPTAPAAIELTAIAAMITGRGRGLAGMQLGLTPTSKF</sequence>
<evidence type="ECO:0000256" key="2">
    <source>
        <dbReference type="ARBA" id="ARBA00008205"/>
    </source>
</evidence>
<dbReference type="InterPro" id="IPR034904">
    <property type="entry name" value="FSCA_dom_sf"/>
</dbReference>
<dbReference type="InterPro" id="IPR002744">
    <property type="entry name" value="MIP18-like"/>
</dbReference>
<dbReference type="CDD" id="cd02037">
    <property type="entry name" value="Mrp_NBP35"/>
    <property type="match status" value="1"/>
</dbReference>
<comment type="similarity">
    <text evidence="2">In the C-terminal section; belongs to the Mrp/NBP35 ATP-binding proteins family.</text>
</comment>
<dbReference type="Pfam" id="PF01883">
    <property type="entry name" value="FeS_assembly_P"/>
    <property type="match status" value="1"/>
</dbReference>
<dbReference type="SUPFAM" id="SSF117916">
    <property type="entry name" value="Fe-S cluster assembly (FSCA) domain-like"/>
    <property type="match status" value="1"/>
</dbReference>
<dbReference type="HAMAP" id="MF_02040">
    <property type="entry name" value="Mrp_NBP35"/>
    <property type="match status" value="1"/>
</dbReference>
<dbReference type="SUPFAM" id="SSF52540">
    <property type="entry name" value="P-loop containing nucleoside triphosphate hydrolases"/>
    <property type="match status" value="1"/>
</dbReference>
<dbReference type="InterPro" id="IPR044304">
    <property type="entry name" value="NUBPL-like"/>
</dbReference>
<reference evidence="11 12" key="1">
    <citation type="submission" date="2016-10" db="EMBL/GenBank/DDBJ databases">
        <authorList>
            <person name="de Groot N.N."/>
        </authorList>
    </citation>
    <scope>NUCLEOTIDE SEQUENCE [LARGE SCALE GENOMIC DNA]</scope>
    <source>
        <strain evidence="11 12">CGMCC 1.11156</strain>
    </source>
</reference>
<evidence type="ECO:0000256" key="8">
    <source>
        <dbReference type="ARBA" id="ARBA00023014"/>
    </source>
</evidence>
<evidence type="ECO:0000256" key="1">
    <source>
        <dbReference type="ARBA" id="ARBA00007352"/>
    </source>
</evidence>
<feature type="binding site" evidence="9">
    <location>
        <begin position="125"/>
        <end position="132"/>
    </location>
    <ligand>
        <name>ATP</name>
        <dbReference type="ChEBI" id="CHEBI:30616"/>
    </ligand>
</feature>
<dbReference type="PANTHER" id="PTHR42961:SF2">
    <property type="entry name" value="IRON-SULFUR PROTEIN NUBPL"/>
    <property type="match status" value="1"/>
</dbReference>
<dbReference type="EMBL" id="FOQG01000013">
    <property type="protein sequence ID" value="SFI82233.1"/>
    <property type="molecule type" value="Genomic_DNA"/>
</dbReference>
<evidence type="ECO:0000259" key="10">
    <source>
        <dbReference type="Pfam" id="PF01883"/>
    </source>
</evidence>
<dbReference type="Proteomes" id="UP000198649">
    <property type="component" value="Unassembled WGS sequence"/>
</dbReference>
<evidence type="ECO:0000313" key="12">
    <source>
        <dbReference type="Proteomes" id="UP000198649"/>
    </source>
</evidence>
<dbReference type="GO" id="GO:0051539">
    <property type="term" value="F:4 iron, 4 sulfur cluster binding"/>
    <property type="evidence" value="ECO:0007669"/>
    <property type="project" value="TreeGrafter"/>
</dbReference>
<dbReference type="FunFam" id="3.40.50.300:FF:000304">
    <property type="entry name" value="Iron-sulfur cluster carrier protein"/>
    <property type="match status" value="1"/>
</dbReference>
<dbReference type="InterPro" id="IPR027417">
    <property type="entry name" value="P-loop_NTPase"/>
</dbReference>
<keyword evidence="4 9" id="KW-0547">Nucleotide-binding</keyword>
<evidence type="ECO:0000313" key="11">
    <source>
        <dbReference type="EMBL" id="SFI82233.1"/>
    </source>
</evidence>
<dbReference type="AlphaFoldDB" id="A0A1I3LBU9"/>
<keyword evidence="8 9" id="KW-0411">Iron-sulfur</keyword>
<protein>
    <recommendedName>
        <fullName evidence="9">Iron-sulfur cluster carrier protein</fullName>
    </recommendedName>
</protein>